<protein>
    <submittedName>
        <fullName evidence="8">Ferrous iron uptake protein</fullName>
    </submittedName>
</protein>
<evidence type="ECO:0000256" key="1">
    <source>
        <dbReference type="ARBA" id="ARBA00004141"/>
    </source>
</evidence>
<evidence type="ECO:0000256" key="5">
    <source>
        <dbReference type="ARBA" id="ARBA00023136"/>
    </source>
</evidence>
<dbReference type="RefSeq" id="WP_236585854.1">
    <property type="nucleotide sequence ID" value="NZ_CAMYEK010000010.1"/>
</dbReference>
<gene>
    <name evidence="8" type="primary">efeU</name>
    <name evidence="8" type="ORF">NCTC11820_01160</name>
</gene>
<dbReference type="PANTHER" id="PTHR31632:SF2">
    <property type="entry name" value="PLASMA MEMBRANE IRON PERMEASE"/>
    <property type="match status" value="1"/>
</dbReference>
<evidence type="ECO:0000256" key="7">
    <source>
        <dbReference type="SAM" id="Phobius"/>
    </source>
</evidence>
<comment type="subcellular location">
    <subcellularLocation>
        <location evidence="1">Membrane</location>
        <topology evidence="1">Multi-pass membrane protein</topology>
    </subcellularLocation>
</comment>
<evidence type="ECO:0000256" key="2">
    <source>
        <dbReference type="ARBA" id="ARBA00008333"/>
    </source>
</evidence>
<dbReference type="Proteomes" id="UP000250245">
    <property type="component" value="Unassembled WGS sequence"/>
</dbReference>
<feature type="transmembrane region" description="Helical" evidence="7">
    <location>
        <begin position="302"/>
        <end position="323"/>
    </location>
</feature>
<reference evidence="8 9" key="1">
    <citation type="submission" date="2018-06" db="EMBL/GenBank/DDBJ databases">
        <authorList>
            <consortium name="Pathogen Informatics"/>
            <person name="Doyle S."/>
        </authorList>
    </citation>
    <scope>NUCLEOTIDE SEQUENCE [LARGE SCALE GENOMIC DNA]</scope>
    <source>
        <strain evidence="8 9">NCTC11820</strain>
    </source>
</reference>
<proteinExistence type="inferred from homology"/>
<feature type="compositionally biased region" description="Polar residues" evidence="6">
    <location>
        <begin position="527"/>
        <end position="542"/>
    </location>
</feature>
<dbReference type="GO" id="GO:0015093">
    <property type="term" value="F:ferrous iron transmembrane transporter activity"/>
    <property type="evidence" value="ECO:0007669"/>
    <property type="project" value="TreeGrafter"/>
</dbReference>
<dbReference type="GeneID" id="55565546"/>
<feature type="transmembrane region" description="Helical" evidence="7">
    <location>
        <begin position="449"/>
        <end position="469"/>
    </location>
</feature>
<sequence length="569" mass="61366">MNTTRNLPSPWARGLRFILGFFALVVALAFGGLIWPSAAASQNSDLGQWADVVEVMQEKLNAVPEAGDPSAVQTLIRQAYYENYQTSGLEDQVKHALGRDVDDQFVAELLNLRNLSRDGASPEQLREASDKVVVSLKDTVTKLIKAPKVSDQWSRVADTIAQTITDAQSAYVKGQANRAFTLATEAYLGHYEADGFENNTIVHKGFSRVTEIEGMFSDLRQGYKDGRSQDQQEKLGKDLISKLVEDAQFLDEKTQDTGPLGISGFFAAFLILLREGAEALLVVAALVTYALKAGRRDQLRGILVGVIIAVVLSIGLAILFGQLSASVQSGMGQELLEGVTGLAAALMLIYVSNWILSKSSGKRWEEYIKATAGEKTASGGVFALAFVSFLTVAREGAETILFFYPIVAGAKTHSDYWYIVAGGLTAVVILAILFVLVWQFGVRLPLKPFFKWTSILLALLAIAIVGGAIKELQEAALVGAHVVPSVPTVVFLGIYPTAETLVAQIIVAAVLVGLALLQRHQAKADKSTTGADQTQSDTSVADNNDKAPEEHSSREHTQDAVEAHSGKEK</sequence>
<accession>A0A2X2YK70</accession>
<dbReference type="InterPro" id="IPR004923">
    <property type="entry name" value="FTR1/Fip1/EfeU"/>
</dbReference>
<evidence type="ECO:0000313" key="8">
    <source>
        <dbReference type="EMBL" id="SQB64806.1"/>
    </source>
</evidence>
<keyword evidence="5 7" id="KW-0472">Membrane</keyword>
<feature type="region of interest" description="Disordered" evidence="6">
    <location>
        <begin position="525"/>
        <end position="569"/>
    </location>
</feature>
<feature type="compositionally biased region" description="Basic and acidic residues" evidence="6">
    <location>
        <begin position="543"/>
        <end position="569"/>
    </location>
</feature>
<dbReference type="AlphaFoldDB" id="A0A2X2YK70"/>
<dbReference type="Pfam" id="PF03239">
    <property type="entry name" value="FTR1"/>
    <property type="match status" value="1"/>
</dbReference>
<evidence type="ECO:0000256" key="3">
    <source>
        <dbReference type="ARBA" id="ARBA00022692"/>
    </source>
</evidence>
<keyword evidence="3 7" id="KW-0812">Transmembrane</keyword>
<feature type="transmembrane region" description="Helical" evidence="7">
    <location>
        <begin position="416"/>
        <end position="437"/>
    </location>
</feature>
<organism evidence="8 9">
    <name type="scientific">Mobiluncus curtisii</name>
    <dbReference type="NCBI Taxonomy" id="2051"/>
    <lineage>
        <taxon>Bacteria</taxon>
        <taxon>Bacillati</taxon>
        <taxon>Actinomycetota</taxon>
        <taxon>Actinomycetes</taxon>
        <taxon>Actinomycetales</taxon>
        <taxon>Actinomycetaceae</taxon>
        <taxon>Mobiluncus</taxon>
    </lineage>
</organism>
<comment type="similarity">
    <text evidence="2">Belongs to the oxidase-dependent Fe transporter (OFeT) (TC 9.A.10.1) family.</text>
</comment>
<dbReference type="PANTHER" id="PTHR31632">
    <property type="entry name" value="IRON TRANSPORTER FTH1"/>
    <property type="match status" value="1"/>
</dbReference>
<feature type="transmembrane region" description="Helical" evidence="7">
    <location>
        <begin position="489"/>
        <end position="517"/>
    </location>
</feature>
<name>A0A2X2YK70_9ACTO</name>
<keyword evidence="4 7" id="KW-1133">Transmembrane helix</keyword>
<evidence type="ECO:0000256" key="6">
    <source>
        <dbReference type="SAM" id="MobiDB-lite"/>
    </source>
</evidence>
<evidence type="ECO:0000256" key="4">
    <source>
        <dbReference type="ARBA" id="ARBA00022989"/>
    </source>
</evidence>
<evidence type="ECO:0000313" key="9">
    <source>
        <dbReference type="Proteomes" id="UP000250245"/>
    </source>
</evidence>
<dbReference type="EMBL" id="UASJ01000001">
    <property type="protein sequence ID" value="SQB64806.1"/>
    <property type="molecule type" value="Genomic_DNA"/>
</dbReference>
<feature type="transmembrane region" description="Helical" evidence="7">
    <location>
        <begin position="265"/>
        <end position="290"/>
    </location>
</feature>
<feature type="transmembrane region" description="Helical" evidence="7">
    <location>
        <begin position="335"/>
        <end position="356"/>
    </location>
</feature>
<dbReference type="GO" id="GO:0033573">
    <property type="term" value="C:high-affinity iron permease complex"/>
    <property type="evidence" value="ECO:0007669"/>
    <property type="project" value="InterPro"/>
</dbReference>